<keyword evidence="2" id="KW-1185">Reference proteome</keyword>
<proteinExistence type="predicted"/>
<dbReference type="AlphaFoldDB" id="A0AAE9J569"/>
<protein>
    <submittedName>
        <fullName evidence="1">Uncharacterized protein</fullName>
    </submittedName>
</protein>
<gene>
    <name evidence="1" type="ORF">L5515_002136</name>
</gene>
<reference evidence="1 2" key="1">
    <citation type="submission" date="2022-04" db="EMBL/GenBank/DDBJ databases">
        <title>Chromosome-level reference genomes for two strains of Caenorhabditis briggsae: an improved platform for comparative genomics.</title>
        <authorList>
            <person name="Stevens L."/>
            <person name="Andersen E."/>
        </authorList>
    </citation>
    <scope>NUCLEOTIDE SEQUENCE [LARGE SCALE GENOMIC DNA]</scope>
    <source>
        <strain evidence="1">VX34</strain>
        <tissue evidence="1">Whole-organism</tissue>
    </source>
</reference>
<accession>A0AAE9J569</accession>
<dbReference type="Proteomes" id="UP000829354">
    <property type="component" value="Chromosome I"/>
</dbReference>
<sequence length="161" mass="18484">MTLYRNKTKAIKDDYVKAVMFMHMSILQLSWAVRCSRQSISFKQISSTTLQQAGEDLDGVRRALEAYAAHMGHSRKIQDQCYGVDSELPKLQGGLDEFNNNFYEHLISHILQELMNLVFQCILILLSKKVGKNLNLPLDSKFKITLGAKFLEFFCDKCEVK</sequence>
<dbReference type="EMBL" id="CP092620">
    <property type="protein sequence ID" value="UMM14255.1"/>
    <property type="molecule type" value="Genomic_DNA"/>
</dbReference>
<evidence type="ECO:0000313" key="2">
    <source>
        <dbReference type="Proteomes" id="UP000829354"/>
    </source>
</evidence>
<evidence type="ECO:0000313" key="1">
    <source>
        <dbReference type="EMBL" id="UMM14255.1"/>
    </source>
</evidence>
<name>A0AAE9J569_CAEBR</name>
<organism evidence="1 2">
    <name type="scientific">Caenorhabditis briggsae</name>
    <dbReference type="NCBI Taxonomy" id="6238"/>
    <lineage>
        <taxon>Eukaryota</taxon>
        <taxon>Metazoa</taxon>
        <taxon>Ecdysozoa</taxon>
        <taxon>Nematoda</taxon>
        <taxon>Chromadorea</taxon>
        <taxon>Rhabditida</taxon>
        <taxon>Rhabditina</taxon>
        <taxon>Rhabditomorpha</taxon>
        <taxon>Rhabditoidea</taxon>
        <taxon>Rhabditidae</taxon>
        <taxon>Peloderinae</taxon>
        <taxon>Caenorhabditis</taxon>
    </lineage>
</organism>